<dbReference type="AlphaFoldDB" id="A0A183KH49"/>
<proteinExistence type="inferred from homology"/>
<dbReference type="NCBIfam" id="TIGR00309">
    <property type="entry name" value="V_ATPase_subD"/>
    <property type="match status" value="1"/>
</dbReference>
<dbReference type="InterPro" id="IPR002699">
    <property type="entry name" value="V_ATPase_D"/>
</dbReference>
<keyword evidence="2" id="KW-0813">Transport</keyword>
<protein>
    <submittedName>
        <fullName evidence="6">V-type proton ATPase subunit D</fullName>
    </submittedName>
</protein>
<dbReference type="EMBL" id="UZAK01036633">
    <property type="protein sequence ID" value="VDP56143.1"/>
    <property type="molecule type" value="Genomic_DNA"/>
</dbReference>
<dbReference type="PANTHER" id="PTHR11671">
    <property type="entry name" value="V-TYPE ATP SYNTHASE SUBUNIT D"/>
    <property type="match status" value="1"/>
</dbReference>
<reference evidence="4 5" key="2">
    <citation type="submission" date="2018-11" db="EMBL/GenBank/DDBJ databases">
        <authorList>
            <consortium name="Pathogen Informatics"/>
        </authorList>
    </citation>
    <scope>NUCLEOTIDE SEQUENCE [LARGE SCALE GENOMIC DNA]</scope>
    <source>
        <strain evidence="4">Dakar</strain>
        <strain evidence="5">Dakar, Senegal</strain>
    </source>
</reference>
<name>A0A183KH49_9TREM</name>
<organism evidence="6">
    <name type="scientific">Schistosoma curassoni</name>
    <dbReference type="NCBI Taxonomy" id="6186"/>
    <lineage>
        <taxon>Eukaryota</taxon>
        <taxon>Metazoa</taxon>
        <taxon>Spiralia</taxon>
        <taxon>Lophotrochozoa</taxon>
        <taxon>Platyhelminthes</taxon>
        <taxon>Trematoda</taxon>
        <taxon>Digenea</taxon>
        <taxon>Strigeidida</taxon>
        <taxon>Schistosomatoidea</taxon>
        <taxon>Schistosomatidae</taxon>
        <taxon>Schistosoma</taxon>
    </lineage>
</organism>
<dbReference type="OrthoDB" id="7676488at2759"/>
<reference evidence="6" key="1">
    <citation type="submission" date="2016-06" db="UniProtKB">
        <authorList>
            <consortium name="WormBaseParasite"/>
        </authorList>
    </citation>
    <scope>IDENTIFICATION</scope>
</reference>
<dbReference type="STRING" id="6186.A0A183KH49"/>
<dbReference type="Proteomes" id="UP000279833">
    <property type="component" value="Unassembled WGS sequence"/>
</dbReference>
<evidence type="ECO:0000313" key="6">
    <source>
        <dbReference type="WBParaSite" id="SCUD_0001435101-mRNA-1"/>
    </source>
</evidence>
<keyword evidence="5" id="KW-1185">Reference proteome</keyword>
<dbReference type="HAMAP" id="MF_00271">
    <property type="entry name" value="ATP_synth_D_arch"/>
    <property type="match status" value="1"/>
</dbReference>
<evidence type="ECO:0000256" key="3">
    <source>
        <dbReference type="ARBA" id="ARBA00023065"/>
    </source>
</evidence>
<evidence type="ECO:0000313" key="5">
    <source>
        <dbReference type="Proteomes" id="UP000279833"/>
    </source>
</evidence>
<dbReference type="Pfam" id="PF01813">
    <property type="entry name" value="ATP-synt_D"/>
    <property type="match status" value="1"/>
</dbReference>
<accession>A0A183KH49</accession>
<dbReference type="Gene3D" id="1.10.287.3240">
    <property type="match status" value="1"/>
</dbReference>
<gene>
    <name evidence="4" type="ORF">SCUD_LOCUS14348</name>
</gene>
<keyword evidence="3" id="KW-0406">Ion transport</keyword>
<evidence type="ECO:0000256" key="1">
    <source>
        <dbReference type="ARBA" id="ARBA00005850"/>
    </source>
</evidence>
<dbReference type="GO" id="GO:0046961">
    <property type="term" value="F:proton-transporting ATPase activity, rotational mechanism"/>
    <property type="evidence" value="ECO:0007669"/>
    <property type="project" value="InterPro"/>
</dbReference>
<sequence length="250" mass="28222">MSGQGDRFNIFPSRMAQTAMKGRLKGAQKGHRLLKRKADALTVRFRSILKQIIQAKQAMGEVMKEANFSLASVKFTTAANINSLVLQNVTKAQRKVKTDKENVAGVQLPVFKVVVEGSDTYELTGLAGGGQQIDRLKKNYSKAVDLLVDLASLQTSFITLDDIIKATNRRVNAIEFVIIPKIERTLNYITQELDEREREEFFRLKKVQEKKKRNRALKELELKSKGFELASADHAPNILNEDENEGQILF</sequence>
<evidence type="ECO:0000313" key="4">
    <source>
        <dbReference type="EMBL" id="VDP56143.1"/>
    </source>
</evidence>
<dbReference type="WBParaSite" id="SCUD_0001435101-mRNA-1">
    <property type="protein sequence ID" value="SCUD_0001435101-mRNA-1"/>
    <property type="gene ID" value="SCUD_0001435101"/>
</dbReference>
<comment type="similarity">
    <text evidence="1">Belongs to the V-ATPase D subunit family.</text>
</comment>
<evidence type="ECO:0000256" key="2">
    <source>
        <dbReference type="ARBA" id="ARBA00022448"/>
    </source>
</evidence>